<keyword evidence="4 10" id="KW-0489">Methyltransferase</keyword>
<keyword evidence="2" id="KW-0963">Cytoplasm</keyword>
<reference evidence="11" key="1">
    <citation type="submission" date="2018-02" db="EMBL/GenBank/DDBJ databases">
        <title>Genome sequencing of Solimonas sp. HR-BB.</title>
        <authorList>
            <person name="Lee Y."/>
            <person name="Jeon C.O."/>
        </authorList>
    </citation>
    <scope>NUCLEOTIDE SEQUENCE [LARGE SCALE GENOMIC DNA]</scope>
    <source>
        <strain evidence="11">HR-E</strain>
    </source>
</reference>
<dbReference type="AlphaFoldDB" id="A0A2P6ARD4"/>
<proteinExistence type="inferred from homology"/>
<dbReference type="OrthoDB" id="9805492at2"/>
<keyword evidence="5 10" id="KW-0808">Transferase</keyword>
<keyword evidence="6" id="KW-0949">S-adenosyl-L-methionine</keyword>
<dbReference type="InterPro" id="IPR029063">
    <property type="entry name" value="SAM-dependent_MTases_sf"/>
</dbReference>
<evidence type="ECO:0000256" key="7">
    <source>
        <dbReference type="ARBA" id="ARBA00022884"/>
    </source>
</evidence>
<dbReference type="PANTHER" id="PTHR42873:SF1">
    <property type="entry name" value="S-ADENOSYLMETHIONINE-DEPENDENT METHYLTRANSFERASE DOMAIN-CONTAINING PROTEIN"/>
    <property type="match status" value="1"/>
</dbReference>
<keyword evidence="11" id="KW-1185">Reference proteome</keyword>
<sequence length="398" mass="44015">MTDLPRLRLKAQEERRLREGHAWVYSNEVDIAATPLKAFAPGDQAVVEDSRGKPLGVAIVNPNTLICARLVGRDVAHPLSASLFTHRLQIALSLRETWYPEPYYRLVYGDSDGLPGLVVDRFGDHLVVQISTAGMEREREALVAALVKVLKPAGILLKNDGKMRQVEGLDSYVEVAYGEVPQVLTLRENGVTFESRVREGQKTGWFYDHRESRARLKGLVAGKRVLDVFSYIGGWGVQAAAFGAAEVHCVDASERALDQVVRNAALNGLQGKVQTLQGDAFDALQALKQDGERFDVVIMDPPAFITRRKDHKAGLQAYRRANELAMRLLGRDGLLVSGSCSMHLAREELVDVIRAGSRHIDRQAQIVHHGHQGADHPVHPAIPETEYLKAVFARILPV</sequence>
<evidence type="ECO:0000256" key="5">
    <source>
        <dbReference type="ARBA" id="ARBA00022679"/>
    </source>
</evidence>
<dbReference type="InterPro" id="IPR015947">
    <property type="entry name" value="PUA-like_sf"/>
</dbReference>
<dbReference type="PANTHER" id="PTHR42873">
    <property type="entry name" value="RIBOSOMAL RNA LARGE SUBUNIT METHYLTRANSFERASE"/>
    <property type="match status" value="1"/>
</dbReference>
<dbReference type="Gene3D" id="3.30.750.80">
    <property type="entry name" value="RNA methyltransferase domain (HRMD) like"/>
    <property type="match status" value="1"/>
</dbReference>
<comment type="caution">
    <text evidence="10">The sequence shown here is derived from an EMBL/GenBank/DDBJ whole genome shotgun (WGS) entry which is preliminary data.</text>
</comment>
<dbReference type="SUPFAM" id="SSF53335">
    <property type="entry name" value="S-adenosyl-L-methionine-dependent methyltransferases"/>
    <property type="match status" value="1"/>
</dbReference>
<dbReference type="InterPro" id="IPR002478">
    <property type="entry name" value="PUA"/>
</dbReference>
<evidence type="ECO:0000256" key="4">
    <source>
        <dbReference type="ARBA" id="ARBA00022603"/>
    </source>
</evidence>
<dbReference type="Pfam" id="PF10672">
    <property type="entry name" value="Methyltrans_SAM"/>
    <property type="match status" value="1"/>
</dbReference>
<evidence type="ECO:0000313" key="11">
    <source>
        <dbReference type="Proteomes" id="UP000243900"/>
    </source>
</evidence>
<dbReference type="GO" id="GO:0005737">
    <property type="term" value="C:cytoplasm"/>
    <property type="evidence" value="ECO:0007669"/>
    <property type="project" value="UniProtKB-SubCell"/>
</dbReference>
<dbReference type="InterPro" id="IPR019614">
    <property type="entry name" value="SAM-dep_methyl-trfase"/>
</dbReference>
<evidence type="ECO:0000313" key="10">
    <source>
        <dbReference type="EMBL" id="PQA36924.1"/>
    </source>
</evidence>
<dbReference type="SUPFAM" id="SSF88697">
    <property type="entry name" value="PUA domain-like"/>
    <property type="match status" value="1"/>
</dbReference>
<organism evidence="10 11">
    <name type="scientific">Amnimonas aquatica</name>
    <dbReference type="NCBI Taxonomy" id="2094561"/>
    <lineage>
        <taxon>Bacteria</taxon>
        <taxon>Pseudomonadati</taxon>
        <taxon>Pseudomonadota</taxon>
        <taxon>Gammaproteobacteria</taxon>
        <taxon>Moraxellales</taxon>
        <taxon>Moraxellaceae</taxon>
        <taxon>Amnimonas</taxon>
    </lineage>
</organism>
<dbReference type="GO" id="GO:0032259">
    <property type="term" value="P:methylation"/>
    <property type="evidence" value="ECO:0007669"/>
    <property type="project" value="UniProtKB-KW"/>
</dbReference>
<comment type="similarity">
    <text evidence="8">Belongs to the methyltransferase superfamily. RlmI family.</text>
</comment>
<dbReference type="RefSeq" id="WP_105192922.1">
    <property type="nucleotide sequence ID" value="NZ_PTQZ01000198.1"/>
</dbReference>
<evidence type="ECO:0000256" key="2">
    <source>
        <dbReference type="ARBA" id="ARBA00022490"/>
    </source>
</evidence>
<dbReference type="CDD" id="cd02440">
    <property type="entry name" value="AdoMet_MTases"/>
    <property type="match status" value="1"/>
</dbReference>
<evidence type="ECO:0000256" key="6">
    <source>
        <dbReference type="ARBA" id="ARBA00022691"/>
    </source>
</evidence>
<protein>
    <submittedName>
        <fullName evidence="10">RlmI/RlmK family 23S rRNA methyltransferase</fullName>
    </submittedName>
</protein>
<comment type="subcellular location">
    <subcellularLocation>
        <location evidence="1">Cytoplasm</location>
    </subcellularLocation>
</comment>
<keyword evidence="3" id="KW-0698">rRNA processing</keyword>
<dbReference type="EMBL" id="PTQZ01000198">
    <property type="protein sequence ID" value="PQA36924.1"/>
    <property type="molecule type" value="Genomic_DNA"/>
</dbReference>
<dbReference type="CDD" id="cd11572">
    <property type="entry name" value="RlmI_M_like"/>
    <property type="match status" value="1"/>
</dbReference>
<evidence type="ECO:0000256" key="3">
    <source>
        <dbReference type="ARBA" id="ARBA00022552"/>
    </source>
</evidence>
<evidence type="ECO:0000256" key="8">
    <source>
        <dbReference type="ARBA" id="ARBA00038091"/>
    </source>
</evidence>
<feature type="domain" description="PUA" evidence="9">
    <location>
        <begin position="5"/>
        <end position="80"/>
    </location>
</feature>
<dbReference type="PROSITE" id="PS50890">
    <property type="entry name" value="PUA"/>
    <property type="match status" value="1"/>
</dbReference>
<dbReference type="CDD" id="cd21153">
    <property type="entry name" value="PUA_RlmI"/>
    <property type="match status" value="1"/>
</dbReference>
<dbReference type="InterPro" id="IPR041532">
    <property type="entry name" value="RlmI-like_PUA"/>
</dbReference>
<dbReference type="Proteomes" id="UP000243900">
    <property type="component" value="Unassembled WGS sequence"/>
</dbReference>
<dbReference type="GO" id="GO:0008168">
    <property type="term" value="F:methyltransferase activity"/>
    <property type="evidence" value="ECO:0007669"/>
    <property type="project" value="UniProtKB-KW"/>
</dbReference>
<accession>A0A2P6ARD4</accession>
<dbReference type="Gene3D" id="3.40.50.150">
    <property type="entry name" value="Vaccinia Virus protein VP39"/>
    <property type="match status" value="1"/>
</dbReference>
<dbReference type="GO" id="GO:0006364">
    <property type="term" value="P:rRNA processing"/>
    <property type="evidence" value="ECO:0007669"/>
    <property type="project" value="UniProtKB-KW"/>
</dbReference>
<dbReference type="Gene3D" id="2.30.130.10">
    <property type="entry name" value="PUA domain"/>
    <property type="match status" value="1"/>
</dbReference>
<name>A0A2P6ARD4_9GAMM</name>
<evidence type="ECO:0000259" key="9">
    <source>
        <dbReference type="SMART" id="SM00359"/>
    </source>
</evidence>
<gene>
    <name evidence="10" type="ORF">C5O18_07755</name>
</gene>
<dbReference type="SMART" id="SM00359">
    <property type="entry name" value="PUA"/>
    <property type="match status" value="1"/>
</dbReference>
<dbReference type="InterPro" id="IPR036974">
    <property type="entry name" value="PUA_sf"/>
</dbReference>
<keyword evidence="7" id="KW-0694">RNA-binding</keyword>
<dbReference type="Pfam" id="PF17785">
    <property type="entry name" value="PUA_3"/>
    <property type="match status" value="1"/>
</dbReference>
<evidence type="ECO:0000256" key="1">
    <source>
        <dbReference type="ARBA" id="ARBA00004496"/>
    </source>
</evidence>
<dbReference type="GO" id="GO:0003723">
    <property type="term" value="F:RNA binding"/>
    <property type="evidence" value="ECO:0007669"/>
    <property type="project" value="UniProtKB-KW"/>
</dbReference>